<keyword evidence="2" id="KW-1185">Reference proteome</keyword>
<proteinExistence type="predicted"/>
<gene>
    <name evidence="1" type="ORF">Asi03nite_27640</name>
</gene>
<dbReference type="AlphaFoldDB" id="A0A919TJL4"/>
<reference evidence="1" key="1">
    <citation type="submission" date="2021-01" db="EMBL/GenBank/DDBJ databases">
        <title>Whole genome shotgun sequence of Actinoplanes siamensis NBRC 109076.</title>
        <authorList>
            <person name="Komaki H."/>
            <person name="Tamura T."/>
        </authorList>
    </citation>
    <scope>NUCLEOTIDE SEQUENCE</scope>
    <source>
        <strain evidence="1">NBRC 109076</strain>
    </source>
</reference>
<accession>A0A919TJL4</accession>
<evidence type="ECO:0000313" key="1">
    <source>
        <dbReference type="EMBL" id="GIF05226.1"/>
    </source>
</evidence>
<evidence type="ECO:0008006" key="3">
    <source>
        <dbReference type="Google" id="ProtNLM"/>
    </source>
</evidence>
<evidence type="ECO:0000313" key="2">
    <source>
        <dbReference type="Proteomes" id="UP000629619"/>
    </source>
</evidence>
<name>A0A919TJL4_9ACTN</name>
<dbReference type="Proteomes" id="UP000629619">
    <property type="component" value="Unassembled WGS sequence"/>
</dbReference>
<comment type="caution">
    <text evidence="1">The sequence shown here is derived from an EMBL/GenBank/DDBJ whole genome shotgun (WGS) entry which is preliminary data.</text>
</comment>
<protein>
    <recommendedName>
        <fullName evidence="3">Lipoprotein</fullName>
    </recommendedName>
</protein>
<organism evidence="1 2">
    <name type="scientific">Actinoplanes siamensis</name>
    <dbReference type="NCBI Taxonomy" id="1223317"/>
    <lineage>
        <taxon>Bacteria</taxon>
        <taxon>Bacillati</taxon>
        <taxon>Actinomycetota</taxon>
        <taxon>Actinomycetes</taxon>
        <taxon>Micromonosporales</taxon>
        <taxon>Micromonosporaceae</taxon>
        <taxon>Actinoplanes</taxon>
    </lineage>
</organism>
<dbReference type="EMBL" id="BOMW01000024">
    <property type="protein sequence ID" value="GIF05226.1"/>
    <property type="molecule type" value="Genomic_DNA"/>
</dbReference>
<sequence length="201" mass="21148">MAAVHDHIRRFVIAGVLLAGGLTPAGCGARQVPPSPGVVQPSPDLARAAARLGQESARFTVVTGDEKVSGVIDQATGNWEMTGRGYVVRRLGPDVYVKLSAEPAHSGYPGQYAADLGRWVHVAVPAGDAPAFGEDFPWAPARAAATVDLDVDGRFSRVTVRDPAMVVSYSDYGVAVRVTAPPASETIEDHLFTLANLGELF</sequence>